<dbReference type="EMBL" id="CACVAX010000041">
    <property type="protein sequence ID" value="CAA6814404.1"/>
    <property type="molecule type" value="Genomic_DNA"/>
</dbReference>
<organism evidence="1">
    <name type="scientific">uncultured Sulfurovum sp</name>
    <dbReference type="NCBI Taxonomy" id="269237"/>
    <lineage>
        <taxon>Bacteria</taxon>
        <taxon>Pseudomonadati</taxon>
        <taxon>Campylobacterota</taxon>
        <taxon>Epsilonproteobacteria</taxon>
        <taxon>Campylobacterales</taxon>
        <taxon>Sulfurovaceae</taxon>
        <taxon>Sulfurovum</taxon>
        <taxon>environmental samples</taxon>
    </lineage>
</organism>
<dbReference type="AlphaFoldDB" id="A0A6S6T6A0"/>
<evidence type="ECO:0000313" key="1">
    <source>
        <dbReference type="EMBL" id="CAA6814404.1"/>
    </source>
</evidence>
<reference evidence="1" key="1">
    <citation type="submission" date="2020-01" db="EMBL/GenBank/DDBJ databases">
        <authorList>
            <person name="Meier V. D."/>
            <person name="Meier V D."/>
        </authorList>
    </citation>
    <scope>NUCLEOTIDE SEQUENCE</scope>
    <source>
        <strain evidence="1">HLG_WM_MAG_04</strain>
    </source>
</reference>
<proteinExistence type="predicted"/>
<sequence>MTKKVLITLSIIATLAIGITIILSNGQTKDSSMPEEIKNVDAFFAVPTEEENLDKLVDFNENDKQDASMKMVNVEPKKIEVQTVQNIYHEIDKEELLKKIPAKKLVSPILGIEVSQNSIAKLVLGDIIKLPTLGQVEYEAKISKKVTHKNGSTSVTGNLIGDQNTQHAIILTEGKNTSYASISTPEGAFEIETINGIGYVYSVQDIENQYIDRDKEDILHPTEDKH</sequence>
<gene>
    <name evidence="1" type="ORF">HELGO_WM6677</name>
</gene>
<protein>
    <submittedName>
        <fullName evidence="1">Uncharacterized protein</fullName>
    </submittedName>
</protein>
<accession>A0A6S6T6A0</accession>
<name>A0A6S6T6A0_9BACT</name>